<dbReference type="InterPro" id="IPR035979">
    <property type="entry name" value="RBD_domain_sf"/>
</dbReference>
<organism evidence="5 6">
    <name type="scientific">Cuscuta australis</name>
    <dbReference type="NCBI Taxonomy" id="267555"/>
    <lineage>
        <taxon>Eukaryota</taxon>
        <taxon>Viridiplantae</taxon>
        <taxon>Streptophyta</taxon>
        <taxon>Embryophyta</taxon>
        <taxon>Tracheophyta</taxon>
        <taxon>Spermatophyta</taxon>
        <taxon>Magnoliopsida</taxon>
        <taxon>eudicotyledons</taxon>
        <taxon>Gunneridae</taxon>
        <taxon>Pentapetalae</taxon>
        <taxon>asterids</taxon>
        <taxon>lamiids</taxon>
        <taxon>Solanales</taxon>
        <taxon>Convolvulaceae</taxon>
        <taxon>Cuscuteae</taxon>
        <taxon>Cuscuta</taxon>
        <taxon>Cuscuta subgen. Grammica</taxon>
        <taxon>Cuscuta sect. Cleistogrammica</taxon>
    </lineage>
</organism>
<comment type="caution">
    <text evidence="5">The sequence shown here is derived from an EMBL/GenBank/DDBJ whole genome shotgun (WGS) entry which is preliminary data.</text>
</comment>
<dbReference type="Pfam" id="PF00076">
    <property type="entry name" value="RRM_1"/>
    <property type="match status" value="1"/>
</dbReference>
<feature type="domain" description="RRM" evidence="4">
    <location>
        <begin position="13"/>
        <end position="94"/>
    </location>
</feature>
<feature type="compositionally biased region" description="Basic and acidic residues" evidence="3">
    <location>
        <begin position="139"/>
        <end position="160"/>
    </location>
</feature>
<dbReference type="Gene3D" id="3.30.70.330">
    <property type="match status" value="1"/>
</dbReference>
<dbReference type="SUPFAM" id="SSF54928">
    <property type="entry name" value="RNA-binding domain, RBD"/>
    <property type="match status" value="1"/>
</dbReference>
<evidence type="ECO:0000313" key="5">
    <source>
        <dbReference type="EMBL" id="RAL46379.1"/>
    </source>
</evidence>
<proteinExistence type="predicted"/>
<evidence type="ECO:0000256" key="1">
    <source>
        <dbReference type="ARBA" id="ARBA00022884"/>
    </source>
</evidence>
<dbReference type="Proteomes" id="UP000249390">
    <property type="component" value="Unassembled WGS sequence"/>
</dbReference>
<gene>
    <name evidence="5" type="ORF">DM860_015372</name>
</gene>
<evidence type="ECO:0000313" key="6">
    <source>
        <dbReference type="Proteomes" id="UP000249390"/>
    </source>
</evidence>
<evidence type="ECO:0000259" key="4">
    <source>
        <dbReference type="PROSITE" id="PS50102"/>
    </source>
</evidence>
<keyword evidence="1 2" id="KW-0694">RNA-binding</keyword>
<dbReference type="SMART" id="SM00360">
    <property type="entry name" value="RRM"/>
    <property type="match status" value="1"/>
</dbReference>
<evidence type="ECO:0000256" key="2">
    <source>
        <dbReference type="PROSITE-ProRule" id="PRU00176"/>
    </source>
</evidence>
<dbReference type="GO" id="GO:0003723">
    <property type="term" value="F:RNA binding"/>
    <property type="evidence" value="ECO:0007669"/>
    <property type="project" value="UniProtKB-UniRule"/>
</dbReference>
<accession>A0A328DPV5</accession>
<dbReference type="PROSITE" id="PS50102">
    <property type="entry name" value="RRM"/>
    <property type="match status" value="1"/>
</dbReference>
<dbReference type="InterPro" id="IPR012677">
    <property type="entry name" value="Nucleotide-bd_a/b_plait_sf"/>
</dbReference>
<reference evidence="5 6" key="1">
    <citation type="submission" date="2018-06" db="EMBL/GenBank/DDBJ databases">
        <title>The Genome of Cuscuta australis (Dodder) Provides Insight into the Evolution of Plant Parasitism.</title>
        <authorList>
            <person name="Liu H."/>
        </authorList>
    </citation>
    <scope>NUCLEOTIDE SEQUENCE [LARGE SCALE GENOMIC DNA]</scope>
    <source>
        <strain evidence="6">cv. Yunnan</strain>
        <tissue evidence="5">Vines</tissue>
    </source>
</reference>
<protein>
    <recommendedName>
        <fullName evidence="4">RRM domain-containing protein</fullName>
    </recommendedName>
</protein>
<evidence type="ECO:0000256" key="3">
    <source>
        <dbReference type="SAM" id="MobiDB-lite"/>
    </source>
</evidence>
<feature type="region of interest" description="Disordered" evidence="3">
    <location>
        <begin position="98"/>
        <end position="160"/>
    </location>
</feature>
<name>A0A328DPV5_9ASTE</name>
<keyword evidence="6" id="KW-1185">Reference proteome</keyword>
<dbReference type="PANTHER" id="PTHR21245">
    <property type="entry name" value="HETEROGENEOUS NUCLEAR RIBONUCLEOPROTEIN"/>
    <property type="match status" value="1"/>
</dbReference>
<dbReference type="EMBL" id="NQVE01000123">
    <property type="protein sequence ID" value="RAL46379.1"/>
    <property type="molecule type" value="Genomic_DNA"/>
</dbReference>
<dbReference type="AlphaFoldDB" id="A0A328DPV5"/>
<dbReference type="InterPro" id="IPR000504">
    <property type="entry name" value="RRM_dom"/>
</dbReference>
<sequence>MASSNHSDDKSESRLYVGNLDFRISEAALIKMFSPFGKIISEDFLWHTRGPKRGEPRGYAFVQFSTKAEAVLAKEKMHAKLVGGRPLMVRLASERFTTEEVGENPSKAVGETPKSHFSGGSSTRMSRGAKIAAIKNKLKSMEEGEGHNPKRRKPAESRNS</sequence>